<sequence length="76" mass="8343">MLRQQAQIASVSTLSFAPVTQPFLATTSSTSLMQLLADPLDPLSYFFTFNNEWNCGSLLRSTAFFLDDANASTSIM</sequence>
<dbReference type="EMBL" id="RCHU02000007">
    <property type="protein sequence ID" value="KAL3584196.1"/>
    <property type="molecule type" value="Genomic_DNA"/>
</dbReference>
<evidence type="ECO:0000313" key="1">
    <source>
        <dbReference type="EMBL" id="KAL3584196.1"/>
    </source>
</evidence>
<accession>A0ACC4C1K9</accession>
<proteinExistence type="predicted"/>
<gene>
    <name evidence="1" type="ORF">D5086_015257</name>
</gene>
<evidence type="ECO:0000313" key="2">
    <source>
        <dbReference type="Proteomes" id="UP000309997"/>
    </source>
</evidence>
<comment type="caution">
    <text evidence="1">The sequence shown here is derived from an EMBL/GenBank/DDBJ whole genome shotgun (WGS) entry which is preliminary data.</text>
</comment>
<keyword evidence="2" id="KW-1185">Reference proteome</keyword>
<organism evidence="1 2">
    <name type="scientific">Populus alba</name>
    <name type="common">White poplar</name>
    <dbReference type="NCBI Taxonomy" id="43335"/>
    <lineage>
        <taxon>Eukaryota</taxon>
        <taxon>Viridiplantae</taxon>
        <taxon>Streptophyta</taxon>
        <taxon>Embryophyta</taxon>
        <taxon>Tracheophyta</taxon>
        <taxon>Spermatophyta</taxon>
        <taxon>Magnoliopsida</taxon>
        <taxon>eudicotyledons</taxon>
        <taxon>Gunneridae</taxon>
        <taxon>Pentapetalae</taxon>
        <taxon>rosids</taxon>
        <taxon>fabids</taxon>
        <taxon>Malpighiales</taxon>
        <taxon>Salicaceae</taxon>
        <taxon>Saliceae</taxon>
        <taxon>Populus</taxon>
    </lineage>
</organism>
<reference evidence="1 2" key="1">
    <citation type="journal article" date="2024" name="Plant Biotechnol. J.">
        <title>Genome and CRISPR/Cas9 system of a widespread forest tree (Populus alba) in the world.</title>
        <authorList>
            <person name="Liu Y.J."/>
            <person name="Jiang P.F."/>
            <person name="Han X.M."/>
            <person name="Li X.Y."/>
            <person name="Wang H.M."/>
            <person name="Wang Y.J."/>
            <person name="Wang X.X."/>
            <person name="Zeng Q.Y."/>
        </authorList>
    </citation>
    <scope>NUCLEOTIDE SEQUENCE [LARGE SCALE GENOMIC DNA]</scope>
    <source>
        <strain evidence="2">cv. PAL-ZL1</strain>
    </source>
</reference>
<name>A0ACC4C1K9_POPAL</name>
<dbReference type="Proteomes" id="UP000309997">
    <property type="component" value="Unassembled WGS sequence"/>
</dbReference>
<protein>
    <submittedName>
        <fullName evidence="1">Uncharacterized protein</fullName>
    </submittedName>
</protein>